<dbReference type="InterPro" id="IPR049470">
    <property type="entry name" value="TRM61_C"/>
</dbReference>
<name>T1BV83_9ZZZZ</name>
<keyword evidence="2 6" id="KW-0808">Transferase</keyword>
<dbReference type="PANTHER" id="PTHR12133:SF1">
    <property type="entry name" value="TRNA (ADENINE(58)-N(1))-METHYLTRANSFERASE, MITOCHONDRIAL"/>
    <property type="match status" value="1"/>
</dbReference>
<keyword evidence="1 6" id="KW-0489">Methyltransferase</keyword>
<dbReference type="CDD" id="cd02440">
    <property type="entry name" value="AdoMet_MTases"/>
    <property type="match status" value="1"/>
</dbReference>
<evidence type="ECO:0000256" key="2">
    <source>
        <dbReference type="ARBA" id="ARBA00022679"/>
    </source>
</evidence>
<evidence type="ECO:0000256" key="1">
    <source>
        <dbReference type="ARBA" id="ARBA00022603"/>
    </source>
</evidence>
<dbReference type="AlphaFoldDB" id="T1BV83"/>
<organism evidence="6">
    <name type="scientific">mine drainage metagenome</name>
    <dbReference type="NCBI Taxonomy" id="410659"/>
    <lineage>
        <taxon>unclassified sequences</taxon>
        <taxon>metagenomes</taxon>
        <taxon>ecological metagenomes</taxon>
    </lineage>
</organism>
<dbReference type="InterPro" id="IPR014816">
    <property type="entry name" value="tRNA_MeTrfase_Gcd14"/>
</dbReference>
<keyword evidence="4" id="KW-0819">tRNA processing</keyword>
<gene>
    <name evidence="6" type="ORF">B1B_01378</name>
</gene>
<dbReference type="PIRSF" id="PIRSF017269">
    <property type="entry name" value="GCD14"/>
    <property type="match status" value="1"/>
</dbReference>
<dbReference type="PANTHER" id="PTHR12133">
    <property type="entry name" value="TRNA (ADENINE(58)-N(1))-METHYLTRANSFERASE"/>
    <property type="match status" value="1"/>
</dbReference>
<evidence type="ECO:0000256" key="3">
    <source>
        <dbReference type="ARBA" id="ARBA00022691"/>
    </source>
</evidence>
<evidence type="ECO:0000256" key="4">
    <source>
        <dbReference type="ARBA" id="ARBA00022694"/>
    </source>
</evidence>
<dbReference type="InterPro" id="IPR029063">
    <property type="entry name" value="SAM-dependent_MTases_sf"/>
</dbReference>
<feature type="domain" description="tRNA (adenine(58)-N(1))-methyltransferase catalytic subunit TRM61 C-terminal" evidence="5">
    <location>
        <begin position="77"/>
        <end position="228"/>
    </location>
</feature>
<dbReference type="Gene3D" id="3.40.50.150">
    <property type="entry name" value="Vaccinia Virus protein VP39"/>
    <property type="match status" value="1"/>
</dbReference>
<dbReference type="SUPFAM" id="SSF53335">
    <property type="entry name" value="S-adenosyl-L-methionine-dependent methyltransferases"/>
    <property type="match status" value="1"/>
</dbReference>
<dbReference type="GO" id="GO:0031515">
    <property type="term" value="C:tRNA (m1A) methyltransferase complex"/>
    <property type="evidence" value="ECO:0007669"/>
    <property type="project" value="InterPro"/>
</dbReference>
<dbReference type="GO" id="GO:0030488">
    <property type="term" value="P:tRNA methylation"/>
    <property type="evidence" value="ECO:0007669"/>
    <property type="project" value="InterPro"/>
</dbReference>
<comment type="caution">
    <text evidence="6">The sequence shown here is derived from an EMBL/GenBank/DDBJ whole genome shotgun (WGS) entry which is preliminary data.</text>
</comment>
<dbReference type="EMBL" id="AUZY01000952">
    <property type="protein sequence ID" value="EQD76886.1"/>
    <property type="molecule type" value="Genomic_DNA"/>
</dbReference>
<keyword evidence="3" id="KW-0949">S-adenosyl-L-methionine</keyword>
<sequence length="257" mass="27379">MPDDRWQDGDLAVLLHASRPPVPVHLARGPIRIGDGGVIDLTDQIGVPVGGPVRWLGETYRLVRPSLADRLATVRRGAQIVGAKDAAALIQLAGIGPGGRIAEAGSGSGALTIALGHAVGEGGRVFSYDRRRDFLEAASANVARAGYADRVEFRERDVVALGFDIDRIDAVVLDLPEPWAALAAGHEALVPGGYLATYTPTYNQLERTVRTLRERGFGEVRALERIERGLHVGDGGTRPDFDMLGHTGFLAVGRKVA</sequence>
<evidence type="ECO:0000313" key="6">
    <source>
        <dbReference type="EMBL" id="EQD76886.1"/>
    </source>
</evidence>
<dbReference type="Pfam" id="PF08704">
    <property type="entry name" value="GCD14"/>
    <property type="match status" value="1"/>
</dbReference>
<protein>
    <submittedName>
        <fullName evidence="6">tRNA (Adenine-N(1)-)-methyltransferase</fullName>
    </submittedName>
</protein>
<reference evidence="6" key="1">
    <citation type="submission" date="2013-08" db="EMBL/GenBank/DDBJ databases">
        <authorList>
            <person name="Mendez C."/>
            <person name="Richter M."/>
            <person name="Ferrer M."/>
            <person name="Sanchez J."/>
        </authorList>
    </citation>
    <scope>NUCLEOTIDE SEQUENCE</scope>
</reference>
<evidence type="ECO:0000259" key="5">
    <source>
        <dbReference type="Pfam" id="PF08704"/>
    </source>
</evidence>
<dbReference type="PROSITE" id="PS51620">
    <property type="entry name" value="SAM_TRM61"/>
    <property type="match status" value="1"/>
</dbReference>
<accession>T1BV83</accession>
<dbReference type="GO" id="GO:0160107">
    <property type="term" value="F:tRNA (adenine(58)-N1)-methyltransferase activity"/>
    <property type="evidence" value="ECO:0007669"/>
    <property type="project" value="InterPro"/>
</dbReference>
<reference evidence="6" key="2">
    <citation type="journal article" date="2014" name="ISME J.">
        <title>Microbial stratification in low pH oxic and suboxic macroscopic growths along an acid mine drainage.</title>
        <authorList>
            <person name="Mendez-Garcia C."/>
            <person name="Mesa V."/>
            <person name="Sprenger R.R."/>
            <person name="Richter M."/>
            <person name="Diez M.S."/>
            <person name="Solano J."/>
            <person name="Bargiela R."/>
            <person name="Golyshina O.V."/>
            <person name="Manteca A."/>
            <person name="Ramos J.L."/>
            <person name="Gallego J.R."/>
            <person name="Llorente I."/>
            <person name="Martins Dos Santos V.A."/>
            <person name="Jensen O.N."/>
            <person name="Pelaez A.I."/>
            <person name="Sanchez J."/>
            <person name="Ferrer M."/>
        </authorList>
    </citation>
    <scope>NUCLEOTIDE SEQUENCE</scope>
</reference>
<proteinExistence type="predicted"/>